<dbReference type="InterPro" id="IPR039570">
    <property type="entry name" value="AmiC_PBP1"/>
</dbReference>
<dbReference type="SUPFAM" id="SSF53822">
    <property type="entry name" value="Periplasmic binding protein-like I"/>
    <property type="match status" value="1"/>
</dbReference>
<sequence>MTAPDVIRIGLLFSTSGPYATIGRAMMNGACLALAEITADPAFPFRLEPLAIDPGGRNAAYAEAARAMLADAGLAHVVGCYTSSSRKEVLPLFEKHDALLWYPSHYEGFESSENVVYTGAAPNQHIVPLVEHLLRTRGRRAWCLGSNYIWAWENNRIMREAVLGAGGTILAERYFAVGETDLDAVIAQILEARPDFVFNTLIGTSAYAFFRRFRAAAAACGIDQASAIPVASCSLAEPELIEIGPEACAGHISSSVYFESIDNPVNRAFVAAYRAAFPDAGPTSADVESSYLAVHLLARAIRCAGRADIDAVRAALPEIAMMAPQGEVRIDPDNRHSYLTPRIGISNAAGGFDVIYEAKRPVKPDPYLVWHDMRPAMRPRSLRLVR</sequence>
<evidence type="ECO:0000313" key="2">
    <source>
        <dbReference type="Proteomes" id="UP001375743"/>
    </source>
</evidence>
<dbReference type="Proteomes" id="UP001375743">
    <property type="component" value="Unassembled WGS sequence"/>
</dbReference>
<organism evidence="1 2">
    <name type="scientific">Benzoatithermus flavus</name>
    <dbReference type="NCBI Taxonomy" id="3108223"/>
    <lineage>
        <taxon>Bacteria</taxon>
        <taxon>Pseudomonadati</taxon>
        <taxon>Pseudomonadota</taxon>
        <taxon>Alphaproteobacteria</taxon>
        <taxon>Geminicoccales</taxon>
        <taxon>Geminicoccaceae</taxon>
        <taxon>Benzoatithermus</taxon>
    </lineage>
</organism>
<reference evidence="1 2" key="1">
    <citation type="submission" date="2024-01" db="EMBL/GenBank/DDBJ databases">
        <title>Multi-omics insights into the function and evolution of sodium benzoate biodegradation pathways in Benzoatithermus flavus gen. nov., sp. nov. from hot spring.</title>
        <authorList>
            <person name="Hu C.-J."/>
            <person name="Li W.-J."/>
        </authorList>
    </citation>
    <scope>NUCLEOTIDE SEQUENCE [LARGE SCALE GENOMIC DNA]</scope>
    <source>
        <strain evidence="1 2">SYSU G07066</strain>
    </source>
</reference>
<dbReference type="InterPro" id="IPR028082">
    <property type="entry name" value="Peripla_BP_I"/>
</dbReference>
<protein>
    <submittedName>
        <fullName evidence="1">Transporter substrate-binding domain-containing protein</fullName>
    </submittedName>
</protein>
<keyword evidence="2" id="KW-1185">Reference proteome</keyword>
<dbReference type="CDD" id="cd06357">
    <property type="entry name" value="PBP1_AmiC"/>
    <property type="match status" value="1"/>
</dbReference>
<evidence type="ECO:0000313" key="1">
    <source>
        <dbReference type="EMBL" id="MEK0085790.1"/>
    </source>
</evidence>
<dbReference type="Gene3D" id="3.40.50.2300">
    <property type="match status" value="2"/>
</dbReference>
<proteinExistence type="predicted"/>
<dbReference type="PANTHER" id="PTHR47628">
    <property type="match status" value="1"/>
</dbReference>
<comment type="caution">
    <text evidence="1">The sequence shown here is derived from an EMBL/GenBank/DDBJ whole genome shotgun (WGS) entry which is preliminary data.</text>
</comment>
<dbReference type="PANTHER" id="PTHR47628:SF1">
    <property type="entry name" value="ALIPHATIC AMIDASE EXPRESSION-REGULATING PROTEIN"/>
    <property type="match status" value="1"/>
</dbReference>
<name>A0ABU8XX45_9PROT</name>
<gene>
    <name evidence="1" type="ORF">U1T56_21765</name>
</gene>
<accession>A0ABU8XX45</accession>
<dbReference type="Pfam" id="PF13433">
    <property type="entry name" value="Peripla_BP_5"/>
    <property type="match status" value="1"/>
</dbReference>
<dbReference type="RefSeq" id="WP_418161640.1">
    <property type="nucleotide sequence ID" value="NZ_JBBLZC010000034.1"/>
</dbReference>
<dbReference type="EMBL" id="JBBLZC010000034">
    <property type="protein sequence ID" value="MEK0085790.1"/>
    <property type="molecule type" value="Genomic_DNA"/>
</dbReference>